<evidence type="ECO:0008006" key="4">
    <source>
        <dbReference type="Google" id="ProtNLM"/>
    </source>
</evidence>
<sequence length="338" mass="36609">RLSGGTVGAGPEEEGGRPSEAACAQQAADPQRVLLGTQRFQISAPLPGFPWPGKGHGGEPDRGTPKEFQRRRDAGGKTQSQEADAGGGQGCSRGAQSEAPDPPIPRARARHRPQAGGHGLPPSEPPSYESRRFVAVKAKAHWRQGWSSLLRTEGAPTVLAFASVLPFSTVFPGRLPAASPSAPPFWTFPTMHREHENKGSVEIMRKDLNDARDLHGQAESAAAVWKGHVMDRRKKALTDYRKLRAFFAEEEERFLQEADKEEGSPEDEDADPAERFGSLLQAVSELERRHRNLGLSMLLQVGTASRPNPRGGSRGSTGTWRASDQPPGSCLGLNLRND</sequence>
<protein>
    <recommendedName>
        <fullName evidence="4">Ring finger protein 187</fullName>
    </recommendedName>
</protein>
<dbReference type="Proteomes" id="UP000291022">
    <property type="component" value="Unassembled WGS sequence"/>
</dbReference>
<dbReference type="STRING" id="9643.ENSUAMP00000017065"/>
<feature type="compositionally biased region" description="Low complexity" evidence="1">
    <location>
        <begin position="304"/>
        <end position="323"/>
    </location>
</feature>
<reference evidence="2" key="3">
    <citation type="submission" date="2025-09" db="UniProtKB">
        <authorList>
            <consortium name="Ensembl"/>
        </authorList>
    </citation>
    <scope>IDENTIFICATION</scope>
</reference>
<feature type="compositionally biased region" description="Basic and acidic residues" evidence="1">
    <location>
        <begin position="56"/>
        <end position="75"/>
    </location>
</feature>
<dbReference type="AlphaFoldDB" id="A0A452REA8"/>
<organism evidence="2 3">
    <name type="scientific">Ursus americanus</name>
    <name type="common">American black bear</name>
    <name type="synonym">Euarctos americanus</name>
    <dbReference type="NCBI Taxonomy" id="9643"/>
    <lineage>
        <taxon>Eukaryota</taxon>
        <taxon>Metazoa</taxon>
        <taxon>Chordata</taxon>
        <taxon>Craniata</taxon>
        <taxon>Vertebrata</taxon>
        <taxon>Euteleostomi</taxon>
        <taxon>Mammalia</taxon>
        <taxon>Eutheria</taxon>
        <taxon>Laurasiatheria</taxon>
        <taxon>Carnivora</taxon>
        <taxon>Caniformia</taxon>
        <taxon>Ursidae</taxon>
        <taxon>Ursus</taxon>
    </lineage>
</organism>
<evidence type="ECO:0000256" key="1">
    <source>
        <dbReference type="SAM" id="MobiDB-lite"/>
    </source>
</evidence>
<reference evidence="3" key="1">
    <citation type="submission" date="2016-06" db="EMBL/GenBank/DDBJ databases">
        <title>De novo assembly and RNA-Seq shows season-dependent expression and editing in black bear kidneys.</title>
        <authorList>
            <person name="Korstanje R."/>
            <person name="Srivastava A."/>
            <person name="Sarsani V.K."/>
            <person name="Sheehan S.M."/>
            <person name="Seger R.L."/>
            <person name="Barter M.E."/>
            <person name="Lindqvist C."/>
            <person name="Brody L.C."/>
            <person name="Mullikin J.C."/>
        </authorList>
    </citation>
    <scope>NUCLEOTIDE SEQUENCE [LARGE SCALE GENOMIC DNA]</scope>
</reference>
<reference evidence="2" key="2">
    <citation type="submission" date="2025-08" db="UniProtKB">
        <authorList>
            <consortium name="Ensembl"/>
        </authorList>
    </citation>
    <scope>IDENTIFICATION</scope>
</reference>
<dbReference type="OMA" id="MHREHEN"/>
<keyword evidence="3" id="KW-1185">Reference proteome</keyword>
<accession>A0A452REA8</accession>
<dbReference type="GeneTree" id="ENSGT00390000009510"/>
<feature type="region of interest" description="Disordered" evidence="1">
    <location>
        <begin position="300"/>
        <end position="338"/>
    </location>
</feature>
<evidence type="ECO:0000313" key="3">
    <source>
        <dbReference type="Proteomes" id="UP000291022"/>
    </source>
</evidence>
<evidence type="ECO:0000313" key="2">
    <source>
        <dbReference type="Ensembl" id="ENSUAMP00000017065.1"/>
    </source>
</evidence>
<dbReference type="Ensembl" id="ENSUAMT00000019102.1">
    <property type="protein sequence ID" value="ENSUAMP00000017065.1"/>
    <property type="gene ID" value="ENSUAMG00000013539.1"/>
</dbReference>
<proteinExistence type="predicted"/>
<name>A0A452REA8_URSAM</name>
<feature type="region of interest" description="Disordered" evidence="1">
    <location>
        <begin position="1"/>
        <end position="128"/>
    </location>
</feature>